<dbReference type="Proteomes" id="UP000245119">
    <property type="component" value="Linkage Group LG11"/>
</dbReference>
<accession>A0A2T7NKR4</accession>
<evidence type="ECO:0000313" key="2">
    <source>
        <dbReference type="Proteomes" id="UP000245119"/>
    </source>
</evidence>
<name>A0A2T7NKR4_POMCA</name>
<dbReference type="AlphaFoldDB" id="A0A2T7NKR4"/>
<reference evidence="1 2" key="1">
    <citation type="submission" date="2018-04" db="EMBL/GenBank/DDBJ databases">
        <title>The genome of golden apple snail Pomacea canaliculata provides insight into stress tolerance and invasive adaptation.</title>
        <authorList>
            <person name="Liu C."/>
            <person name="Liu B."/>
            <person name="Ren Y."/>
            <person name="Zhang Y."/>
            <person name="Wang H."/>
            <person name="Li S."/>
            <person name="Jiang F."/>
            <person name="Yin L."/>
            <person name="Zhang G."/>
            <person name="Qian W."/>
            <person name="Fan W."/>
        </authorList>
    </citation>
    <scope>NUCLEOTIDE SEQUENCE [LARGE SCALE GENOMIC DNA]</scope>
    <source>
        <strain evidence="1">SZHN2017</strain>
        <tissue evidence="1">Muscle</tissue>
    </source>
</reference>
<evidence type="ECO:0000313" key="1">
    <source>
        <dbReference type="EMBL" id="PVD21764.1"/>
    </source>
</evidence>
<sequence length="96" mass="10147">MRMSLLHIVAGSIKPKTPTAVDTVEEDDCTGMLEGAPRFKGGTKALRCVDTGSVSSRGVKFYTSGSSIGAPAVGPSWKRQAEAGWRTCCNSPKLED</sequence>
<organism evidence="1 2">
    <name type="scientific">Pomacea canaliculata</name>
    <name type="common">Golden apple snail</name>
    <dbReference type="NCBI Taxonomy" id="400727"/>
    <lineage>
        <taxon>Eukaryota</taxon>
        <taxon>Metazoa</taxon>
        <taxon>Spiralia</taxon>
        <taxon>Lophotrochozoa</taxon>
        <taxon>Mollusca</taxon>
        <taxon>Gastropoda</taxon>
        <taxon>Caenogastropoda</taxon>
        <taxon>Architaenioglossa</taxon>
        <taxon>Ampullarioidea</taxon>
        <taxon>Ampullariidae</taxon>
        <taxon>Pomacea</taxon>
    </lineage>
</organism>
<keyword evidence="2" id="KW-1185">Reference proteome</keyword>
<proteinExistence type="predicted"/>
<gene>
    <name evidence="1" type="ORF">C0Q70_17565</name>
</gene>
<comment type="caution">
    <text evidence="1">The sequence shown here is derived from an EMBL/GenBank/DDBJ whole genome shotgun (WGS) entry which is preliminary data.</text>
</comment>
<protein>
    <submittedName>
        <fullName evidence="1">Uncharacterized protein</fullName>
    </submittedName>
</protein>
<dbReference type="EMBL" id="PZQS01000011">
    <property type="protein sequence ID" value="PVD21764.1"/>
    <property type="molecule type" value="Genomic_DNA"/>
</dbReference>